<dbReference type="Pfam" id="PF00108">
    <property type="entry name" value="Thiolase_N"/>
    <property type="match status" value="1"/>
</dbReference>
<dbReference type="CDD" id="cd00829">
    <property type="entry name" value="SCP-x_thiolase"/>
    <property type="match status" value="1"/>
</dbReference>
<dbReference type="SUPFAM" id="SSF53901">
    <property type="entry name" value="Thiolase-like"/>
    <property type="match status" value="2"/>
</dbReference>
<dbReference type="PANTHER" id="PTHR42870:SF1">
    <property type="entry name" value="NON-SPECIFIC LIPID-TRANSFER PROTEIN-LIKE 2"/>
    <property type="match status" value="1"/>
</dbReference>
<evidence type="ECO:0000259" key="2">
    <source>
        <dbReference type="Pfam" id="PF22691"/>
    </source>
</evidence>
<reference evidence="3 4" key="1">
    <citation type="submission" date="2020-10" db="EMBL/GenBank/DDBJ databases">
        <title>Connecting structure to function with the recovery of over 1000 high-quality activated sludge metagenome-assembled genomes encoding full-length rRNA genes using long-read sequencing.</title>
        <authorList>
            <person name="Singleton C.M."/>
            <person name="Petriglieri F."/>
            <person name="Kristensen J.M."/>
            <person name="Kirkegaard R.H."/>
            <person name="Michaelsen T.Y."/>
            <person name="Andersen M.H."/>
            <person name="Karst S.M."/>
            <person name="Dueholm M.S."/>
            <person name="Nielsen P.H."/>
            <person name="Albertsen M."/>
        </authorList>
    </citation>
    <scope>NUCLEOTIDE SEQUENCE [LARGE SCALE GENOMIC DNA]</scope>
    <source>
        <strain evidence="3">Ribe_18-Q3-R11-54_BAT3C.373</strain>
    </source>
</reference>
<dbReference type="EMBL" id="JADKFW010000010">
    <property type="protein sequence ID" value="MBK9718414.1"/>
    <property type="molecule type" value="Genomic_DNA"/>
</dbReference>
<dbReference type="InterPro" id="IPR002155">
    <property type="entry name" value="Thiolase"/>
</dbReference>
<feature type="domain" description="Thiolase C-terminal" evidence="2">
    <location>
        <begin position="307"/>
        <end position="356"/>
    </location>
</feature>
<name>A0A9D7SC08_9BACT</name>
<dbReference type="PANTHER" id="PTHR42870">
    <property type="entry name" value="ACETYL-COA C-ACETYLTRANSFERASE"/>
    <property type="match status" value="1"/>
</dbReference>
<dbReference type="GO" id="GO:0003988">
    <property type="term" value="F:acetyl-CoA C-acyltransferase activity"/>
    <property type="evidence" value="ECO:0007669"/>
    <property type="project" value="UniProtKB-ARBA"/>
</dbReference>
<dbReference type="Proteomes" id="UP000808349">
    <property type="component" value="Unassembled WGS sequence"/>
</dbReference>
<sequence length="359" mass="37956">MKNFQKPGVYIIGAAQLKVEKQAALSIREMGAKAIRDAMNDAGIEQVDAIYIGNMLSGLISHQQQLGSIVAGAAGLNGTEAVTLEAACGSGGAALRNGYMAIMSGMCDTVVVCGLEKMSHHDKTFITDSIATASDWEIEGGQGASFLTLNAGLMQSYLDTYKISPDLFAMFGVNAHHNACKNPNALLHKEITIEDYINAKFISESLRIYDASPICDGSAAVILSKFPPLNHNNRPQVKITASTSATDFVGIANRVDPLEAAGIKRSGLKALDVAGISLGDINFFELHDAYSIIATLTLEALGFAKKPIGASGVYQAVEAYLQLTDLAGDNQLKKDVHIGLIQSIGGTASTILTHVLVKQ</sequence>
<dbReference type="InterPro" id="IPR055140">
    <property type="entry name" value="Thiolase_C_2"/>
</dbReference>
<protein>
    <submittedName>
        <fullName evidence="3">Thiolase domain-containing protein</fullName>
    </submittedName>
</protein>
<dbReference type="AlphaFoldDB" id="A0A9D7SC08"/>
<accession>A0A9D7SC08</accession>
<comment type="caution">
    <text evidence="3">The sequence shown here is derived from an EMBL/GenBank/DDBJ whole genome shotgun (WGS) entry which is preliminary data.</text>
</comment>
<dbReference type="Gene3D" id="3.40.47.10">
    <property type="match status" value="1"/>
</dbReference>
<evidence type="ECO:0000259" key="1">
    <source>
        <dbReference type="Pfam" id="PF00108"/>
    </source>
</evidence>
<evidence type="ECO:0000313" key="3">
    <source>
        <dbReference type="EMBL" id="MBK9718414.1"/>
    </source>
</evidence>
<dbReference type="InterPro" id="IPR020616">
    <property type="entry name" value="Thiolase_N"/>
</dbReference>
<feature type="domain" description="Thiolase C-terminal" evidence="2">
    <location>
        <begin position="250"/>
        <end position="306"/>
    </location>
</feature>
<organism evidence="3 4">
    <name type="scientific">Candidatus Defluviibacterium haderslevense</name>
    <dbReference type="NCBI Taxonomy" id="2981993"/>
    <lineage>
        <taxon>Bacteria</taxon>
        <taxon>Pseudomonadati</taxon>
        <taxon>Bacteroidota</taxon>
        <taxon>Saprospiria</taxon>
        <taxon>Saprospirales</taxon>
        <taxon>Saprospiraceae</taxon>
        <taxon>Candidatus Defluviibacterium</taxon>
    </lineage>
</organism>
<proteinExistence type="predicted"/>
<dbReference type="Pfam" id="PF22691">
    <property type="entry name" value="Thiolase_C_1"/>
    <property type="match status" value="2"/>
</dbReference>
<feature type="domain" description="Thiolase N-terminal" evidence="1">
    <location>
        <begin position="9"/>
        <end position="224"/>
    </location>
</feature>
<gene>
    <name evidence="3" type="ORF">IPO85_13070</name>
</gene>
<evidence type="ECO:0000313" key="4">
    <source>
        <dbReference type="Proteomes" id="UP000808349"/>
    </source>
</evidence>
<dbReference type="PIRSF" id="PIRSF000429">
    <property type="entry name" value="Ac-CoA_Ac_transf"/>
    <property type="match status" value="1"/>
</dbReference>
<dbReference type="InterPro" id="IPR016039">
    <property type="entry name" value="Thiolase-like"/>
</dbReference>